<sequence>MKKQLHGLALFRVCCIAIVIVFCIISLIKLPEILFGNVTGWLPVVMLSLYVAIAMPQGMNYSLLMECLFGTIYGMIMGTVFSIFMPGIAIGFWLLLSCRLSGHFPVVMNDYGLTIATVFAIPGVAGLNHMMMAVPTFIVGAIIVTVLTVVIVQHRTKKAVVTTQHPVSGR</sequence>
<dbReference type="PATRIC" id="fig|33960.6.peg.525"/>
<feature type="transmembrane region" description="Helical" evidence="1">
    <location>
        <begin position="108"/>
        <end position="127"/>
    </location>
</feature>
<keyword evidence="1" id="KW-0812">Transmembrane</keyword>
<evidence type="ECO:0000313" key="3">
    <source>
        <dbReference type="Proteomes" id="UP000076480"/>
    </source>
</evidence>
<evidence type="ECO:0000256" key="1">
    <source>
        <dbReference type="SAM" id="Phobius"/>
    </source>
</evidence>
<dbReference type="Proteomes" id="UP000076480">
    <property type="component" value="Unassembled WGS sequence"/>
</dbReference>
<keyword evidence="1" id="KW-0472">Membrane</keyword>
<evidence type="ECO:0000313" key="2">
    <source>
        <dbReference type="EMBL" id="KZL35592.1"/>
    </source>
</evidence>
<feature type="transmembrane region" description="Helical" evidence="1">
    <location>
        <begin position="133"/>
        <end position="152"/>
    </location>
</feature>
<feature type="transmembrane region" description="Helical" evidence="1">
    <location>
        <begin position="71"/>
        <end position="96"/>
    </location>
</feature>
<keyword evidence="3" id="KW-1185">Reference proteome</keyword>
<protein>
    <submittedName>
        <fullName evidence="2">Uncharacterized protein</fullName>
    </submittedName>
</protein>
<dbReference type="EMBL" id="JYDC01000124">
    <property type="protein sequence ID" value="KZL35592.1"/>
    <property type="molecule type" value="Genomic_DNA"/>
</dbReference>
<feature type="transmembrane region" description="Helical" evidence="1">
    <location>
        <begin position="40"/>
        <end position="59"/>
    </location>
</feature>
<proteinExistence type="predicted"/>
<reference evidence="2 3" key="1">
    <citation type="submission" date="2015-02" db="EMBL/GenBank/DDBJ databases">
        <title>Draft genome sequence of Lactobacillus collinoides CUPV2371 isolated from a natural cider, the first genome sequence of a strain of this species.</title>
        <authorList>
            <person name="Puertas A.I."/>
            <person name="Spano G."/>
            <person name="Capozzi V."/>
            <person name="Lamontanara A."/>
            <person name="Orru L."/>
            <person name="Duenas M.T."/>
        </authorList>
    </citation>
    <scope>NUCLEOTIDE SEQUENCE [LARGE SCALE GENOMIC DNA]</scope>
    <source>
        <strain evidence="2 3">237</strain>
    </source>
</reference>
<comment type="caution">
    <text evidence="2">The sequence shown here is derived from an EMBL/GenBank/DDBJ whole genome shotgun (WGS) entry which is preliminary data.</text>
</comment>
<gene>
    <name evidence="2" type="ORF">TY91_16535</name>
</gene>
<dbReference type="AlphaFoldDB" id="A0A166FM77"/>
<name>A0A166FM77_SECCO</name>
<feature type="transmembrane region" description="Helical" evidence="1">
    <location>
        <begin position="6"/>
        <end position="28"/>
    </location>
</feature>
<accession>A0A166FM77</accession>
<keyword evidence="1" id="KW-1133">Transmembrane helix</keyword>
<organism evidence="2 3">
    <name type="scientific">Secundilactobacillus collinoides</name>
    <name type="common">Lactobacillus collinoides</name>
    <dbReference type="NCBI Taxonomy" id="33960"/>
    <lineage>
        <taxon>Bacteria</taxon>
        <taxon>Bacillati</taxon>
        <taxon>Bacillota</taxon>
        <taxon>Bacilli</taxon>
        <taxon>Lactobacillales</taxon>
        <taxon>Lactobacillaceae</taxon>
        <taxon>Secundilactobacillus</taxon>
    </lineage>
</organism>